<dbReference type="InterPro" id="IPR006805">
    <property type="entry name" value="Anth_synth_I_N"/>
</dbReference>
<evidence type="ECO:0000259" key="6">
    <source>
        <dbReference type="Pfam" id="PF00425"/>
    </source>
</evidence>
<dbReference type="GO" id="GO:0008153">
    <property type="term" value="P:4-aminobenzoate biosynthetic process"/>
    <property type="evidence" value="ECO:0007669"/>
    <property type="project" value="TreeGrafter"/>
</dbReference>
<name>A0A8T1W4M2_9STRA</name>
<evidence type="ECO:0000256" key="4">
    <source>
        <dbReference type="SAM" id="MobiDB-lite"/>
    </source>
</evidence>
<proteinExistence type="predicted"/>
<feature type="domain" description="Anthranilate synthase component I N-terminal" evidence="7">
    <location>
        <begin position="309"/>
        <end position="465"/>
    </location>
</feature>
<dbReference type="GO" id="GO:0009396">
    <property type="term" value="P:folic acid-containing compound biosynthetic process"/>
    <property type="evidence" value="ECO:0007669"/>
    <property type="project" value="InterPro"/>
</dbReference>
<reference evidence="8" key="1">
    <citation type="submission" date="2021-02" db="EMBL/GenBank/DDBJ databases">
        <authorList>
            <person name="Palmer J.M."/>
        </authorList>
    </citation>
    <scope>NUCLEOTIDE SEQUENCE</scope>
    <source>
        <strain evidence="8">SCRP734</strain>
    </source>
</reference>
<evidence type="ECO:0000313" key="9">
    <source>
        <dbReference type="Proteomes" id="UP000694044"/>
    </source>
</evidence>
<comment type="caution">
    <text evidence="8">The sequence shown here is derived from an EMBL/GenBank/DDBJ whole genome shotgun (WGS) entry which is preliminary data.</text>
</comment>
<dbReference type="PANTHER" id="PTHR11236">
    <property type="entry name" value="AMINOBENZOATE/ANTHRANILATE SYNTHASE"/>
    <property type="match status" value="1"/>
</dbReference>
<keyword evidence="9" id="KW-1185">Reference proteome</keyword>
<dbReference type="GO" id="GO:0005737">
    <property type="term" value="C:cytoplasm"/>
    <property type="evidence" value="ECO:0007669"/>
    <property type="project" value="TreeGrafter"/>
</dbReference>
<feature type="compositionally biased region" description="Low complexity" evidence="4">
    <location>
        <begin position="9"/>
        <end position="20"/>
    </location>
</feature>
<dbReference type="Proteomes" id="UP000694044">
    <property type="component" value="Unassembled WGS sequence"/>
</dbReference>
<evidence type="ECO:0000256" key="3">
    <source>
        <dbReference type="ARBA" id="ARBA00022962"/>
    </source>
</evidence>
<protein>
    <recommendedName>
        <fullName evidence="1">aminodeoxychorismate synthase</fullName>
        <ecNumber evidence="1">2.6.1.85</ecNumber>
    </recommendedName>
</protein>
<dbReference type="InterPro" id="IPR005802">
    <property type="entry name" value="ADC_synth_comp_1"/>
</dbReference>
<evidence type="ECO:0000256" key="1">
    <source>
        <dbReference type="ARBA" id="ARBA00013139"/>
    </source>
</evidence>
<dbReference type="CDD" id="cd01743">
    <property type="entry name" value="GATase1_Anthranilate_Synthase"/>
    <property type="match status" value="1"/>
</dbReference>
<dbReference type="GO" id="GO:0046820">
    <property type="term" value="F:4-amino-4-deoxychorismate synthase activity"/>
    <property type="evidence" value="ECO:0007669"/>
    <property type="project" value="UniProtKB-EC"/>
</dbReference>
<dbReference type="GO" id="GO:0000162">
    <property type="term" value="P:L-tryptophan biosynthetic process"/>
    <property type="evidence" value="ECO:0007669"/>
    <property type="project" value="TreeGrafter"/>
</dbReference>
<dbReference type="EMBL" id="JAGDFM010000086">
    <property type="protein sequence ID" value="KAG7387100.1"/>
    <property type="molecule type" value="Genomic_DNA"/>
</dbReference>
<organism evidence="8 9">
    <name type="scientific">Phytophthora pseudosyringae</name>
    <dbReference type="NCBI Taxonomy" id="221518"/>
    <lineage>
        <taxon>Eukaryota</taxon>
        <taxon>Sar</taxon>
        <taxon>Stramenopiles</taxon>
        <taxon>Oomycota</taxon>
        <taxon>Peronosporomycetes</taxon>
        <taxon>Peronosporales</taxon>
        <taxon>Peronosporaceae</taxon>
        <taxon>Phytophthora</taxon>
    </lineage>
</organism>
<evidence type="ECO:0000259" key="7">
    <source>
        <dbReference type="Pfam" id="PF04715"/>
    </source>
</evidence>
<dbReference type="AlphaFoldDB" id="A0A8T1W4M2"/>
<evidence type="ECO:0000313" key="8">
    <source>
        <dbReference type="EMBL" id="KAG7387100.1"/>
    </source>
</evidence>
<sequence>MVASMDDVPAPAAAERAPTPAKRPRRVASLLLDNYDSYTFNVMQMLAQVNGAPTSVTVVKNDDFGGQFLAAWSHFEAQAAAIAAREGVELELNVVISPGPGHPAEPKDFGMCADAIRHAPVPVLGVCLGHQGLAQVYGGHVVEAHEPMHGRTSRVVIDEGAGKSLFAYVPNGFQVVRYHSLVIDPEKVAEELQVLAKTEDGVVMAVHHRSKLQFGVQFHPEAVCSEFGYQLFQNFRDITLGQCASKCELQHSNHPEEKAEILDESVQEASQQAKAPSSFRVLVQRASSGLASLEFAEFAFGELFGASKRSFWLDSSNHNTVAGTEAAIQSRCSMMGDDCGPLSYCVEYDVAKVELRLRRRHTGAECEEVQIYSGQNILTHVREVMQAHQSHEIVFKGGEEDDTELPFAFRGGFVGYFGYEVLGSEQEDNNQFNDKIEAQRERAPDASFLFADRTLVFDHRDGVVYALSLSENNVESEHESQSWHVDIKNRLKQLSETFVQKSGVSSPLPLNVTGKDEVIFHPSRSRAQYVADIEEIQRLIRAGETYEVCLTNHLRAEYALRDPLAFYRMLRRRNPAPFAGFYLSNPKNRFQTPDDINGAAAMKEDTYALCCSSPERFLRLQADGWMESKPIKGTRPRGRDPKEDVAIAKELATCEKDRAENMMIADLVRNDFGVVARVGSVHVPRLMGVETYATVHQLVTTVRAQRREDADVVDVLRATFPGGSMTGAPKKRTMRIIRQLERAPRGVYSGALGFLSIDGSCDLNIIIRTAIVTPKSVTLGAGGAIVALSDSDDEYDEMLLKARALVATIGAYATGKDDGTGARVVVN</sequence>
<keyword evidence="3" id="KW-0315">Glutamine amidotransferase</keyword>
<feature type="region of interest" description="Disordered" evidence="4">
    <location>
        <begin position="1"/>
        <end position="23"/>
    </location>
</feature>
<evidence type="ECO:0000259" key="5">
    <source>
        <dbReference type="Pfam" id="PF00117"/>
    </source>
</evidence>
<dbReference type="EC" id="2.6.1.85" evidence="1"/>
<accession>A0A8T1W4M2</accession>
<dbReference type="Pfam" id="PF00117">
    <property type="entry name" value="GATase"/>
    <property type="match status" value="1"/>
</dbReference>
<evidence type="ECO:0000256" key="2">
    <source>
        <dbReference type="ARBA" id="ARBA00022679"/>
    </source>
</evidence>
<dbReference type="InterPro" id="IPR017926">
    <property type="entry name" value="GATASE"/>
</dbReference>
<keyword evidence="2" id="KW-0808">Transferase</keyword>
<dbReference type="PROSITE" id="PS51273">
    <property type="entry name" value="GATASE_TYPE_1"/>
    <property type="match status" value="1"/>
</dbReference>
<dbReference type="InterPro" id="IPR006221">
    <property type="entry name" value="TrpG/PapA_dom"/>
</dbReference>
<dbReference type="InterPro" id="IPR019999">
    <property type="entry name" value="Anth_synth_I-like"/>
</dbReference>
<dbReference type="NCBIfam" id="TIGR00566">
    <property type="entry name" value="trpG_papA"/>
    <property type="match status" value="1"/>
</dbReference>
<dbReference type="NCBIfam" id="TIGR00553">
    <property type="entry name" value="pabB"/>
    <property type="match status" value="1"/>
</dbReference>
<dbReference type="Pfam" id="PF00425">
    <property type="entry name" value="Chorismate_bind"/>
    <property type="match status" value="1"/>
</dbReference>
<dbReference type="OrthoDB" id="64220at2759"/>
<dbReference type="PANTHER" id="PTHR11236:SF18">
    <property type="entry name" value="AMINODEOXYCHORISMATE SYNTHASE"/>
    <property type="match status" value="1"/>
</dbReference>
<feature type="domain" description="Glutamine amidotransferase" evidence="5">
    <location>
        <begin position="30"/>
        <end position="235"/>
    </location>
</feature>
<gene>
    <name evidence="8" type="ORF">PHYPSEUDO_014754</name>
</gene>
<dbReference type="InterPro" id="IPR015890">
    <property type="entry name" value="Chorismate_C"/>
</dbReference>
<feature type="domain" description="Chorismate-utilising enzyme C-terminal" evidence="6">
    <location>
        <begin position="526"/>
        <end position="801"/>
    </location>
</feature>
<dbReference type="Pfam" id="PF04715">
    <property type="entry name" value="Anth_synt_I_N"/>
    <property type="match status" value="1"/>
</dbReference>